<proteinExistence type="predicted"/>
<gene>
    <name evidence="1" type="ORF">FWK35_00031754</name>
</gene>
<comment type="caution">
    <text evidence="1">The sequence shown here is derived from an EMBL/GenBank/DDBJ whole genome shotgun (WGS) entry which is preliminary data.</text>
</comment>
<protein>
    <submittedName>
        <fullName evidence="1">Uncharacterized protein</fullName>
    </submittedName>
</protein>
<keyword evidence="2" id="KW-1185">Reference proteome</keyword>
<name>A0A6G0ZB21_APHCR</name>
<evidence type="ECO:0000313" key="1">
    <source>
        <dbReference type="EMBL" id="KAF0768079.1"/>
    </source>
</evidence>
<sequence length="566" mass="63523">MNFAFKTYCCFFVYFSCIYVGVKSSLTLNDIGNFFSETINPVKVVQRTIDDDFKTAKTIGISIAEGVPLIGHGIATAHLANGNTEEAQRVAMNANSNTGAILLSAMGTLCGPAAVVCIPALALIGQTSVDTIQSVAVDKPTGNIEYFVNFKNKSGFEHAMFGGSILLDALTGRAGGQVAKKISKDALLNDKATTGSMKNIAIESVKYDLDHVPKPKISDIDTEPKQILIGADRVNPHEPMDIDVPNQRHLDDIPIIPNIENSDIIPYDIQLKYYNELVAIKNEKRFKLDNDRLQIDVHDLYTQTEMYTGPVKQFYEIDFLKVQEDKCLKYFKGDLIATLEYKKALKIKAAYIKTDPRSVLFPELFEYSDMALFNVKISDLLDVNVGATIDEASTNCARLSLHKVFGLEYDKMTSSVLRQTLDGKLEVHYMLNFNDMEAILKNAGKEFNIRGYPYHYEVQLHTPERALKDIKDTMINKNLNELYGVCTIYSKVGEGTNGHAMTIRATLDRKQELSYMITDFQIQASDKIPHFIPSTPNDAIRIGKRFKQLEDLFDPNIGYQFFSYIY</sequence>
<dbReference type="AlphaFoldDB" id="A0A6G0ZB21"/>
<reference evidence="1 2" key="1">
    <citation type="submission" date="2019-08" db="EMBL/GenBank/DDBJ databases">
        <title>Whole genome of Aphis craccivora.</title>
        <authorList>
            <person name="Voronova N.V."/>
            <person name="Shulinski R.S."/>
            <person name="Bandarenka Y.V."/>
            <person name="Zhorov D.G."/>
            <person name="Warner D."/>
        </authorList>
    </citation>
    <scope>NUCLEOTIDE SEQUENCE [LARGE SCALE GENOMIC DNA]</scope>
    <source>
        <strain evidence="1">180601</strain>
        <tissue evidence="1">Whole Body</tissue>
    </source>
</reference>
<dbReference type="EMBL" id="VUJU01000842">
    <property type="protein sequence ID" value="KAF0768079.1"/>
    <property type="molecule type" value="Genomic_DNA"/>
</dbReference>
<accession>A0A6G0ZB21</accession>
<dbReference type="Proteomes" id="UP000478052">
    <property type="component" value="Unassembled WGS sequence"/>
</dbReference>
<evidence type="ECO:0000313" key="2">
    <source>
        <dbReference type="Proteomes" id="UP000478052"/>
    </source>
</evidence>
<dbReference type="OrthoDB" id="10540052at2759"/>
<organism evidence="1 2">
    <name type="scientific">Aphis craccivora</name>
    <name type="common">Cowpea aphid</name>
    <dbReference type="NCBI Taxonomy" id="307492"/>
    <lineage>
        <taxon>Eukaryota</taxon>
        <taxon>Metazoa</taxon>
        <taxon>Ecdysozoa</taxon>
        <taxon>Arthropoda</taxon>
        <taxon>Hexapoda</taxon>
        <taxon>Insecta</taxon>
        <taxon>Pterygota</taxon>
        <taxon>Neoptera</taxon>
        <taxon>Paraneoptera</taxon>
        <taxon>Hemiptera</taxon>
        <taxon>Sternorrhyncha</taxon>
        <taxon>Aphidomorpha</taxon>
        <taxon>Aphidoidea</taxon>
        <taxon>Aphididae</taxon>
        <taxon>Aphidini</taxon>
        <taxon>Aphis</taxon>
        <taxon>Aphis</taxon>
    </lineage>
</organism>